<dbReference type="InterPro" id="IPR003598">
    <property type="entry name" value="Ig_sub2"/>
</dbReference>
<dbReference type="Pfam" id="PF07679">
    <property type="entry name" value="I-set"/>
    <property type="match status" value="3"/>
</dbReference>
<proteinExistence type="predicted"/>
<sequence>MFGSRIRTMHDFGYVGLEFLHIHPEDSGTYTCKASNAAGEATTEFFIECKPRRNIYLDTQHAESWAKIQEIENYEPPREPSPELSFPPPTFTVPLQNFDGIFDGESVRLECRLQPVNDPTLKVYWTKNGLPLPEGSRFMPARNLDYVTLDLLAVYGEDSGMYSCRAVSEFGEATTSCTVTCQPTESLLLDTQHQESWNQIQDIENRRPQEPIYLEPEKMKPRFVVALPAQIGEFSEGEPIHLEGQVEPTSDNELTVEWYRNGQPLANGHRFRKTHDFGYVSLDILYAFPEDSGEWTCVVSNSLGDAQSTVAFKIIGKKVINSESQRPESLQRIREIEAPKELAPEPPELKPLAPQFIQPMEAIERIEGQPAHFETRFYFYCT</sequence>
<organism evidence="2 3">
    <name type="scientific">Wuchereria bancrofti</name>
    <dbReference type="NCBI Taxonomy" id="6293"/>
    <lineage>
        <taxon>Eukaryota</taxon>
        <taxon>Metazoa</taxon>
        <taxon>Ecdysozoa</taxon>
        <taxon>Nematoda</taxon>
        <taxon>Chromadorea</taxon>
        <taxon>Rhabditida</taxon>
        <taxon>Spirurina</taxon>
        <taxon>Spiruromorpha</taxon>
        <taxon>Filarioidea</taxon>
        <taxon>Onchocercidae</taxon>
        <taxon>Wuchereria</taxon>
    </lineage>
</organism>
<dbReference type="CDD" id="cd00096">
    <property type="entry name" value="Ig"/>
    <property type="match status" value="1"/>
</dbReference>
<dbReference type="SMART" id="SM00408">
    <property type="entry name" value="IGc2"/>
    <property type="match status" value="2"/>
</dbReference>
<dbReference type="PROSITE" id="PS50835">
    <property type="entry name" value="IG_LIKE"/>
    <property type="match status" value="2"/>
</dbReference>
<accession>J9EFE2</accession>
<dbReference type="PANTHER" id="PTHR47633">
    <property type="entry name" value="IMMUNOGLOBULIN"/>
    <property type="match status" value="1"/>
</dbReference>
<dbReference type="InterPro" id="IPR003599">
    <property type="entry name" value="Ig_sub"/>
</dbReference>
<comment type="caution">
    <text evidence="2">The sequence shown here is derived from an EMBL/GenBank/DDBJ whole genome shotgun (WGS) entry which is preliminary data.</text>
</comment>
<protein>
    <recommendedName>
        <fullName evidence="1">Ig-like domain-containing protein</fullName>
    </recommendedName>
</protein>
<dbReference type="InterPro" id="IPR036179">
    <property type="entry name" value="Ig-like_dom_sf"/>
</dbReference>
<dbReference type="PANTHER" id="PTHR47633:SF4">
    <property type="entry name" value="MYOPALLADIN ISOFORM X1"/>
    <property type="match status" value="1"/>
</dbReference>
<dbReference type="FunFam" id="2.60.40.10:FF:000119">
    <property type="entry name" value="Sallimus, isoform P"/>
    <property type="match status" value="2"/>
</dbReference>
<evidence type="ECO:0000313" key="2">
    <source>
        <dbReference type="EMBL" id="EJW75742.1"/>
    </source>
</evidence>
<dbReference type="InterPro" id="IPR013783">
    <property type="entry name" value="Ig-like_fold"/>
</dbReference>
<feature type="domain" description="Ig-like" evidence="1">
    <location>
        <begin position="88"/>
        <end position="180"/>
    </location>
</feature>
<name>J9EFE2_WUCBA</name>
<feature type="domain" description="Ig-like" evidence="1">
    <location>
        <begin position="221"/>
        <end position="311"/>
    </location>
</feature>
<reference evidence="3" key="1">
    <citation type="submission" date="2012-08" db="EMBL/GenBank/DDBJ databases">
        <title>The Genome Sequence of Wuchereria bancrofti.</title>
        <authorList>
            <person name="Nutman T.B."/>
            <person name="Fink D.L."/>
            <person name="Russ C."/>
            <person name="Young S."/>
            <person name="Zeng Q."/>
            <person name="Koehrsen M."/>
            <person name="Alvarado L."/>
            <person name="Berlin A."/>
            <person name="Chapman S.B."/>
            <person name="Chen Z."/>
            <person name="Freedman E."/>
            <person name="Gellesch M."/>
            <person name="Goldberg J."/>
            <person name="Griggs A."/>
            <person name="Gujja S."/>
            <person name="Heilman E.R."/>
            <person name="Heiman D."/>
            <person name="Hepburn T."/>
            <person name="Howarth C."/>
            <person name="Jen D."/>
            <person name="Larson L."/>
            <person name="Lewis B."/>
            <person name="Mehta T."/>
            <person name="Park D."/>
            <person name="Pearson M."/>
            <person name="Roberts A."/>
            <person name="Saif S."/>
            <person name="Shea T."/>
            <person name="Shenoy N."/>
            <person name="Sisk P."/>
            <person name="Stolte C."/>
            <person name="Sykes S."/>
            <person name="Walk T."/>
            <person name="White J."/>
            <person name="Yandava C."/>
            <person name="Haas B."/>
            <person name="Henn M.R."/>
            <person name="Nusbaum C."/>
            <person name="Birren B."/>
        </authorList>
    </citation>
    <scope>NUCLEOTIDE SEQUENCE [LARGE SCALE GENOMIC DNA]</scope>
    <source>
        <strain evidence="3">NA</strain>
    </source>
</reference>
<dbReference type="AlphaFoldDB" id="J9EFE2"/>
<dbReference type="Proteomes" id="UP000004810">
    <property type="component" value="Unassembled WGS sequence"/>
</dbReference>
<dbReference type="EMBL" id="ADBV01010118">
    <property type="protein sequence ID" value="EJW75742.1"/>
    <property type="molecule type" value="Genomic_DNA"/>
</dbReference>
<feature type="non-terminal residue" evidence="2">
    <location>
        <position position="382"/>
    </location>
</feature>
<evidence type="ECO:0000313" key="3">
    <source>
        <dbReference type="Proteomes" id="UP000004810"/>
    </source>
</evidence>
<dbReference type="SUPFAM" id="SSF48726">
    <property type="entry name" value="Immunoglobulin"/>
    <property type="match status" value="3"/>
</dbReference>
<dbReference type="SMART" id="SM00409">
    <property type="entry name" value="IG"/>
    <property type="match status" value="2"/>
</dbReference>
<dbReference type="InterPro" id="IPR007110">
    <property type="entry name" value="Ig-like_dom"/>
</dbReference>
<gene>
    <name evidence="2" type="ORF">WUBG_13348</name>
</gene>
<dbReference type="InterPro" id="IPR013098">
    <property type="entry name" value="Ig_I-set"/>
</dbReference>
<evidence type="ECO:0000259" key="1">
    <source>
        <dbReference type="PROSITE" id="PS50835"/>
    </source>
</evidence>
<dbReference type="Gene3D" id="2.60.40.10">
    <property type="entry name" value="Immunoglobulins"/>
    <property type="match status" value="3"/>
</dbReference>